<proteinExistence type="inferred from homology"/>
<dbReference type="EMBL" id="JAEPRA010000012">
    <property type="protein sequence ID" value="KAG2177683.1"/>
    <property type="molecule type" value="Genomic_DNA"/>
</dbReference>
<accession>A0A8H7UF77</accession>
<comment type="subcellular location">
    <subcellularLocation>
        <location evidence="1">Nucleus</location>
    </subcellularLocation>
</comment>
<feature type="compositionally biased region" description="Basic residues" evidence="5">
    <location>
        <begin position="66"/>
        <end position="85"/>
    </location>
</feature>
<keyword evidence="4" id="KW-0539">Nucleus</keyword>
<feature type="compositionally biased region" description="Basic and acidic residues" evidence="5">
    <location>
        <begin position="340"/>
        <end position="352"/>
    </location>
</feature>
<evidence type="ECO:0000313" key="7">
    <source>
        <dbReference type="EMBL" id="KAG2177683.1"/>
    </source>
</evidence>
<feature type="non-terminal residue" evidence="7">
    <location>
        <position position="480"/>
    </location>
</feature>
<dbReference type="GO" id="GO:0003729">
    <property type="term" value="F:mRNA binding"/>
    <property type="evidence" value="ECO:0007669"/>
    <property type="project" value="TreeGrafter"/>
</dbReference>
<feature type="compositionally biased region" description="Low complexity" evidence="5">
    <location>
        <begin position="381"/>
        <end position="410"/>
    </location>
</feature>
<dbReference type="PANTHER" id="PTHR13112:SF0">
    <property type="entry name" value="FI21285P1"/>
    <property type="match status" value="1"/>
</dbReference>
<evidence type="ECO:0000256" key="5">
    <source>
        <dbReference type="SAM" id="MobiDB-lite"/>
    </source>
</evidence>
<feature type="compositionally biased region" description="Low complexity" evidence="5">
    <location>
        <begin position="279"/>
        <end position="288"/>
    </location>
</feature>
<evidence type="ECO:0000256" key="3">
    <source>
        <dbReference type="ARBA" id="ARBA00023161"/>
    </source>
</evidence>
<feature type="compositionally biased region" description="Basic residues" evidence="5">
    <location>
        <begin position="304"/>
        <end position="316"/>
    </location>
</feature>
<dbReference type="AlphaFoldDB" id="A0A8H7UF77"/>
<sequence>WSASFHIWHKPLFSDQEAVGTPDATVLSWLCDWQGTNRHSTVDYTMSDAAAEIKDDSPVIATEQQKKKKEKKKPRKRGSKKNLPKTKVVVRRLPPNIPEEIFNKSVQQWISDTTVDWQLFVPGKLSSSKAKQNVFSRAYFHFLTMEAVLNFHQGFDGHLYIDGKGNEYRAVVEFAPFQKIPKEHKPADPRQGTIESDPDYQAFVESLSVVDAPLPNVNESKDGLSNVERLENRISLMTAQNQLAEQANKPKTTPLLEHLRAQKAAQAVAKSKAQASKAAAKQAKLQAAGEGKSIKKTPEETAKKASKREKERRKKEEKKAAAATANGQPSTPKSATPTKGDNEKPSKKEAKAKINQQGVQQIVKILGRQPDKDAKPREAAKPAPQSPAAQPTKPAKATGENENAEAGTGELTRKQKERQRQQRREQERKQRLEAEGEASQQPAKDPSQPNPAGRGGGGRGSRGRGYLGNRGGMRGGGRGN</sequence>
<dbReference type="GO" id="GO:0000184">
    <property type="term" value="P:nuclear-transcribed mRNA catabolic process, nonsense-mediated decay"/>
    <property type="evidence" value="ECO:0007669"/>
    <property type="project" value="UniProtKB-KW"/>
</dbReference>
<dbReference type="Pfam" id="PF03467">
    <property type="entry name" value="Smg4_UPF3"/>
    <property type="match status" value="1"/>
</dbReference>
<evidence type="ECO:0000313" key="8">
    <source>
        <dbReference type="Proteomes" id="UP000612746"/>
    </source>
</evidence>
<dbReference type="Gene3D" id="3.30.70.330">
    <property type="match status" value="1"/>
</dbReference>
<feature type="region of interest" description="Disordered" evidence="5">
    <location>
        <begin position="279"/>
        <end position="480"/>
    </location>
</feature>
<dbReference type="SUPFAM" id="SSF54928">
    <property type="entry name" value="RNA-binding domain, RBD"/>
    <property type="match status" value="1"/>
</dbReference>
<evidence type="ECO:0000256" key="2">
    <source>
        <dbReference type="ARBA" id="ARBA00005991"/>
    </source>
</evidence>
<dbReference type="GO" id="GO:0005730">
    <property type="term" value="C:nucleolus"/>
    <property type="evidence" value="ECO:0007669"/>
    <property type="project" value="TreeGrafter"/>
</dbReference>
<organism evidence="7 8">
    <name type="scientific">Umbelopsis vinacea</name>
    <dbReference type="NCBI Taxonomy" id="44442"/>
    <lineage>
        <taxon>Eukaryota</taxon>
        <taxon>Fungi</taxon>
        <taxon>Fungi incertae sedis</taxon>
        <taxon>Mucoromycota</taxon>
        <taxon>Mucoromycotina</taxon>
        <taxon>Umbelopsidomycetes</taxon>
        <taxon>Umbelopsidales</taxon>
        <taxon>Umbelopsidaceae</taxon>
        <taxon>Umbelopsis</taxon>
    </lineage>
</organism>
<feature type="region of interest" description="Disordered" evidence="5">
    <location>
        <begin position="57"/>
        <end position="85"/>
    </location>
</feature>
<name>A0A8H7UF77_9FUNG</name>
<dbReference type="Proteomes" id="UP000612746">
    <property type="component" value="Unassembled WGS sequence"/>
</dbReference>
<evidence type="ECO:0000259" key="6">
    <source>
        <dbReference type="Pfam" id="PF03467"/>
    </source>
</evidence>
<dbReference type="GO" id="GO:0045727">
    <property type="term" value="P:positive regulation of translation"/>
    <property type="evidence" value="ECO:0007669"/>
    <property type="project" value="TreeGrafter"/>
</dbReference>
<evidence type="ECO:0000256" key="1">
    <source>
        <dbReference type="ARBA" id="ARBA00004123"/>
    </source>
</evidence>
<comment type="similarity">
    <text evidence="2">Belongs to the RENT3 family.</text>
</comment>
<feature type="domain" description="UPF3" evidence="6">
    <location>
        <begin position="85"/>
        <end position="264"/>
    </location>
</feature>
<reference evidence="7" key="1">
    <citation type="submission" date="2020-12" db="EMBL/GenBank/DDBJ databases">
        <title>Metabolic potential, ecology and presence of endohyphal bacteria is reflected in genomic diversity of Mucoromycotina.</title>
        <authorList>
            <person name="Muszewska A."/>
            <person name="Okrasinska A."/>
            <person name="Steczkiewicz K."/>
            <person name="Drgas O."/>
            <person name="Orlowska M."/>
            <person name="Perlinska-Lenart U."/>
            <person name="Aleksandrzak-Piekarczyk T."/>
            <person name="Szatraj K."/>
            <person name="Zielenkiewicz U."/>
            <person name="Pilsyk S."/>
            <person name="Malc E."/>
            <person name="Mieczkowski P."/>
            <person name="Kruszewska J.S."/>
            <person name="Biernat P."/>
            <person name="Pawlowska J."/>
        </authorList>
    </citation>
    <scope>NUCLEOTIDE SEQUENCE</scope>
    <source>
        <strain evidence="7">WA0000051536</strain>
    </source>
</reference>
<gene>
    <name evidence="7" type="ORF">INT44_008197</name>
</gene>
<keyword evidence="3" id="KW-0866">Nonsense-mediated mRNA decay</keyword>
<feature type="compositionally biased region" description="Basic and acidic residues" evidence="5">
    <location>
        <begin position="369"/>
        <end position="380"/>
    </location>
</feature>
<comment type="caution">
    <text evidence="7">The sequence shown here is derived from an EMBL/GenBank/DDBJ whole genome shotgun (WGS) entry which is preliminary data.</text>
</comment>
<dbReference type="InterPro" id="IPR005120">
    <property type="entry name" value="UPF3_dom"/>
</dbReference>
<feature type="compositionally biased region" description="Polar residues" evidence="5">
    <location>
        <begin position="326"/>
        <end position="339"/>
    </location>
</feature>
<dbReference type="CDD" id="cd12455">
    <property type="entry name" value="RRM_like_Smg4_UPF3"/>
    <property type="match status" value="1"/>
</dbReference>
<evidence type="ECO:0000256" key="4">
    <source>
        <dbReference type="ARBA" id="ARBA00023242"/>
    </source>
</evidence>
<protein>
    <recommendedName>
        <fullName evidence="6">UPF3 domain-containing protein</fullName>
    </recommendedName>
</protein>
<feature type="compositionally biased region" description="Gly residues" evidence="5">
    <location>
        <begin position="453"/>
        <end position="480"/>
    </location>
</feature>
<dbReference type="InterPro" id="IPR035979">
    <property type="entry name" value="RBD_domain_sf"/>
</dbReference>
<feature type="compositionally biased region" description="Basic and acidic residues" evidence="5">
    <location>
        <begin position="292"/>
        <end position="303"/>
    </location>
</feature>
<dbReference type="InterPro" id="IPR012677">
    <property type="entry name" value="Nucleotide-bd_a/b_plait_sf"/>
</dbReference>
<feature type="compositionally biased region" description="Basic and acidic residues" evidence="5">
    <location>
        <begin position="411"/>
        <end position="434"/>
    </location>
</feature>
<keyword evidence="8" id="KW-1185">Reference proteome</keyword>
<dbReference type="GO" id="GO:0005737">
    <property type="term" value="C:cytoplasm"/>
    <property type="evidence" value="ECO:0007669"/>
    <property type="project" value="TreeGrafter"/>
</dbReference>
<dbReference type="InterPro" id="IPR039722">
    <property type="entry name" value="Upf3"/>
</dbReference>
<dbReference type="PANTHER" id="PTHR13112">
    <property type="entry name" value="UPF3 REGULATOR OF NONSENSE TRANSCRIPTS-LIKE PROTEIN"/>
    <property type="match status" value="1"/>
</dbReference>
<dbReference type="OrthoDB" id="18087at2759"/>